<organism evidence="3 4">
    <name type="scientific">Candidatus Scalindua japonica</name>
    <dbReference type="NCBI Taxonomy" id="1284222"/>
    <lineage>
        <taxon>Bacteria</taxon>
        <taxon>Pseudomonadati</taxon>
        <taxon>Planctomycetota</taxon>
        <taxon>Candidatus Brocadiia</taxon>
        <taxon>Candidatus Brocadiales</taxon>
        <taxon>Candidatus Scalinduaceae</taxon>
        <taxon>Candidatus Scalindua</taxon>
    </lineage>
</organism>
<keyword evidence="2" id="KW-0732">Signal</keyword>
<reference evidence="3 4" key="1">
    <citation type="journal article" date="2017" name="Environ. Microbiol. Rep.">
        <title>Genetic diversity of marine anaerobic ammonium-oxidizing bacteria as revealed by genomic and proteomic analyses of 'Candidatus Scalindua japonica'.</title>
        <authorList>
            <person name="Oshiki M."/>
            <person name="Mizuto K."/>
            <person name="Kimura Z."/>
            <person name="Kindaichi T."/>
            <person name="Satoh H."/>
            <person name="Okabe S."/>
        </authorList>
    </citation>
    <scope>NUCLEOTIDE SEQUENCE [LARGE SCALE GENOMIC DNA]</scope>
    <source>
        <strain evidence="4">husup-a2</strain>
    </source>
</reference>
<keyword evidence="1" id="KW-0175">Coiled coil</keyword>
<dbReference type="Proteomes" id="UP000218542">
    <property type="component" value="Unassembled WGS sequence"/>
</dbReference>
<evidence type="ECO:0000313" key="3">
    <source>
        <dbReference type="EMBL" id="GAX59311.1"/>
    </source>
</evidence>
<proteinExistence type="predicted"/>
<feature type="coiled-coil region" evidence="1">
    <location>
        <begin position="366"/>
        <end position="393"/>
    </location>
</feature>
<gene>
    <name evidence="3" type="ORF">SCALIN_C01_0242</name>
</gene>
<sequence length="398" mass="41894">MLKLNILAGFCALVLCVSSVVYAADTEVVLEGNTSASGFLIKNEADQKLMEVRGHGIITMPGHNVKTDEDDTSNTFLGINAGQNTALITNGGRNVAIGSLALVSNTIGRRNVAIGHETMRENISGNENTAIGLVALASNTIGAQNTAVGIFSLSSNTEGSHNTAIGWRSLFFNTEGKHNAATGYQALYKNISGDENTASGLNALYNNTTGIRNAAFGAGALVGNTTGNFNTAIGYGAGINATGTGNTFIGYQAGSSHTTGDNKLYIAKGNNTLIYGDFGTGSVGINTTTPNAGAALDVNGAIFQSGVSLHADYVFESDYKLESIKEHAEFMWNNKHLAAVPKAKVNEDGMEVVEVGAHRKGIVEELEKAHIYIEQLHEHNKKLEERLAKIEARLNGGL</sequence>
<dbReference type="AlphaFoldDB" id="A0A286TTX9"/>
<dbReference type="RefSeq" id="WP_096892444.1">
    <property type="nucleotide sequence ID" value="NZ_BAOS01000001.1"/>
</dbReference>
<evidence type="ECO:0000256" key="1">
    <source>
        <dbReference type="SAM" id="Coils"/>
    </source>
</evidence>
<evidence type="ECO:0000256" key="2">
    <source>
        <dbReference type="SAM" id="SignalP"/>
    </source>
</evidence>
<comment type="caution">
    <text evidence="3">The sequence shown here is derived from an EMBL/GenBank/DDBJ whole genome shotgun (WGS) entry which is preliminary data.</text>
</comment>
<evidence type="ECO:0000313" key="4">
    <source>
        <dbReference type="Proteomes" id="UP000218542"/>
    </source>
</evidence>
<feature type="signal peptide" evidence="2">
    <location>
        <begin position="1"/>
        <end position="23"/>
    </location>
</feature>
<keyword evidence="4" id="KW-1185">Reference proteome</keyword>
<feature type="chain" id="PRO_5012696412" evidence="2">
    <location>
        <begin position="24"/>
        <end position="398"/>
    </location>
</feature>
<protein>
    <submittedName>
        <fullName evidence="3">T4-like proximal tail fiber</fullName>
    </submittedName>
</protein>
<dbReference type="EMBL" id="BAOS01000001">
    <property type="protein sequence ID" value="GAX59311.1"/>
    <property type="molecule type" value="Genomic_DNA"/>
</dbReference>
<accession>A0A286TTX9</accession>
<dbReference type="OrthoDB" id="1163828at2"/>
<name>A0A286TTX9_9BACT</name>